<feature type="compositionally biased region" description="Polar residues" evidence="1">
    <location>
        <begin position="311"/>
        <end position="330"/>
    </location>
</feature>
<dbReference type="InterPro" id="IPR057746">
    <property type="entry name" value="CpnT-like_N"/>
</dbReference>
<evidence type="ECO:0000313" key="4">
    <source>
        <dbReference type="Proteomes" id="UP001611494"/>
    </source>
</evidence>
<feature type="region of interest" description="Disordered" evidence="1">
    <location>
        <begin position="247"/>
        <end position="593"/>
    </location>
</feature>
<proteinExistence type="predicted"/>
<sequence>MAIEIPHEVAAFLNFIGVPYPDINEDQVRELAGHVRTFADEVAGTHDAATGAITDMGSVYQGQSYRALVASWASLSSSHMEKLDELCRAVAQALEIAAEVITAVKVAVLTELAVLAATYTAAMAATVVTSGASLAVSQSISLAARRLIKAMEEMLIGYIVAEVLGKAIEPLEDAVADMINGVVYNTAADLLGVDPGKDGVVYIDPDEVRRYAQVLDDHADDIMKHAEKFANGVAALDFTTPVGLPGVSTPAIQPGGPSTSPVADSPGRQPAPQEVATTPRNWIPGSTAGAATDQGTAAPADTRSPAAAAPQSATGSPPTGQAPAGQSGTPDASAGTGPAQAGAPGAAGPVAESPAVGAQSAESRGERPPVVGGQEPGSDRPSAAAVHDSVGAMPGEAGSPAERAASQGGSSDAAAPAQGTDATNVPPGRIGDPGAASTGSGGGPASPWNRQSATSGASPAGSGNTAPGGRGRRRAADGDKPGRTAGGRRRRAARQNPWSARPAAASSAPARTPWGKPSERTEPVVPAVAAEGDAPPPVVSADGDRKSGTEAKGGAQGKGGAAAESVDRVPRPEVAAPLVSAPVRADEGPPPRE</sequence>
<protein>
    <recommendedName>
        <fullName evidence="2">Outer membrane channel protein CpnT-like N-terminal domain-containing protein</fullName>
    </recommendedName>
</protein>
<keyword evidence="4" id="KW-1185">Reference proteome</keyword>
<evidence type="ECO:0000259" key="2">
    <source>
        <dbReference type="Pfam" id="PF25547"/>
    </source>
</evidence>
<comment type="caution">
    <text evidence="3">The sequence shown here is derived from an EMBL/GenBank/DDBJ whole genome shotgun (WGS) entry which is preliminary data.</text>
</comment>
<feature type="compositionally biased region" description="Low complexity" evidence="1">
    <location>
        <begin position="404"/>
        <end position="419"/>
    </location>
</feature>
<dbReference type="Pfam" id="PF25547">
    <property type="entry name" value="WXG100_2"/>
    <property type="match status" value="1"/>
</dbReference>
<feature type="compositionally biased region" description="Low complexity" evidence="1">
    <location>
        <begin position="452"/>
        <end position="467"/>
    </location>
</feature>
<feature type="compositionally biased region" description="Low complexity" evidence="1">
    <location>
        <begin position="499"/>
        <end position="511"/>
    </location>
</feature>
<gene>
    <name evidence="3" type="ORF">ACH49Z_30740</name>
</gene>
<dbReference type="Gene3D" id="1.10.287.1060">
    <property type="entry name" value="ESAT-6-like"/>
    <property type="match status" value="1"/>
</dbReference>
<dbReference type="RefSeq" id="WP_397066895.1">
    <property type="nucleotide sequence ID" value="NZ_JBIRYL010000023.1"/>
</dbReference>
<organism evidence="3 4">
    <name type="scientific">Nocardia testacea</name>
    <dbReference type="NCBI Taxonomy" id="248551"/>
    <lineage>
        <taxon>Bacteria</taxon>
        <taxon>Bacillati</taxon>
        <taxon>Actinomycetota</taxon>
        <taxon>Actinomycetes</taxon>
        <taxon>Mycobacteriales</taxon>
        <taxon>Nocardiaceae</taxon>
        <taxon>Nocardia</taxon>
    </lineage>
</organism>
<name>A0ABW7W624_9NOCA</name>
<feature type="compositionally biased region" description="Low complexity" evidence="1">
    <location>
        <begin position="332"/>
        <end position="358"/>
    </location>
</feature>
<feature type="compositionally biased region" description="Basic and acidic residues" evidence="1">
    <location>
        <begin position="584"/>
        <end position="593"/>
    </location>
</feature>
<reference evidence="3 4" key="1">
    <citation type="submission" date="2024-10" db="EMBL/GenBank/DDBJ databases">
        <title>The Natural Products Discovery Center: Release of the First 8490 Sequenced Strains for Exploring Actinobacteria Biosynthetic Diversity.</title>
        <authorList>
            <person name="Kalkreuter E."/>
            <person name="Kautsar S.A."/>
            <person name="Yang D."/>
            <person name="Bader C.D."/>
            <person name="Teijaro C.N."/>
            <person name="Fluegel L."/>
            <person name="Davis C.M."/>
            <person name="Simpson J.R."/>
            <person name="Lauterbach L."/>
            <person name="Steele A.D."/>
            <person name="Gui C."/>
            <person name="Meng S."/>
            <person name="Li G."/>
            <person name="Viehrig K."/>
            <person name="Ye F."/>
            <person name="Su P."/>
            <person name="Kiefer A.F."/>
            <person name="Nichols A."/>
            <person name="Cepeda A.J."/>
            <person name="Yan W."/>
            <person name="Fan B."/>
            <person name="Jiang Y."/>
            <person name="Adhikari A."/>
            <person name="Zheng C.-J."/>
            <person name="Schuster L."/>
            <person name="Cowan T.M."/>
            <person name="Smanski M.J."/>
            <person name="Chevrette M.G."/>
            <person name="De Carvalho L.P.S."/>
            <person name="Shen B."/>
        </authorList>
    </citation>
    <scope>NUCLEOTIDE SEQUENCE [LARGE SCALE GENOMIC DNA]</scope>
    <source>
        <strain evidence="3 4">NPDC019377</strain>
    </source>
</reference>
<evidence type="ECO:0000256" key="1">
    <source>
        <dbReference type="SAM" id="MobiDB-lite"/>
    </source>
</evidence>
<dbReference type="EMBL" id="JBIRYL010000023">
    <property type="protein sequence ID" value="MFI2234233.1"/>
    <property type="molecule type" value="Genomic_DNA"/>
</dbReference>
<accession>A0ABW7W624</accession>
<evidence type="ECO:0000313" key="3">
    <source>
        <dbReference type="EMBL" id="MFI2234233.1"/>
    </source>
</evidence>
<feature type="compositionally biased region" description="Low complexity" evidence="1">
    <location>
        <begin position="287"/>
        <end position="310"/>
    </location>
</feature>
<feature type="domain" description="Outer membrane channel protein CpnT-like N-terminal" evidence="2">
    <location>
        <begin position="18"/>
        <end position="145"/>
    </location>
</feature>
<dbReference type="Proteomes" id="UP001611494">
    <property type="component" value="Unassembled WGS sequence"/>
</dbReference>